<proteinExistence type="predicted"/>
<keyword evidence="2" id="KW-0808">Transferase</keyword>
<dbReference type="EMBL" id="CP044427">
    <property type="protein sequence ID" value="QFG70019.1"/>
    <property type="molecule type" value="Genomic_DNA"/>
</dbReference>
<reference evidence="2 3" key="1">
    <citation type="submission" date="2019-09" db="EMBL/GenBank/DDBJ databases">
        <title>Serinicoccus pratensis sp. nov., isolated from meadow soil.</title>
        <authorList>
            <person name="Zhang W."/>
        </authorList>
    </citation>
    <scope>NUCLEOTIDE SEQUENCE [LARGE SCALE GENOMIC DNA]</scope>
    <source>
        <strain evidence="2 3">W204</strain>
    </source>
</reference>
<accession>A0A5J6V846</accession>
<protein>
    <submittedName>
        <fullName evidence="2">Glycosyltransferase family 4 protein</fullName>
    </submittedName>
</protein>
<dbReference type="RefSeq" id="WP_158062512.1">
    <property type="nucleotide sequence ID" value="NZ_CP044427.1"/>
</dbReference>
<dbReference type="SUPFAM" id="SSF53756">
    <property type="entry name" value="UDP-Glycosyltransferase/glycogen phosphorylase"/>
    <property type="match status" value="1"/>
</dbReference>
<evidence type="ECO:0000313" key="2">
    <source>
        <dbReference type="EMBL" id="QFG70019.1"/>
    </source>
</evidence>
<dbReference type="KEGG" id="serw:FY030_16045"/>
<gene>
    <name evidence="2" type="ORF">FY030_16045</name>
</gene>
<dbReference type="Gene3D" id="3.40.50.2000">
    <property type="entry name" value="Glycogen Phosphorylase B"/>
    <property type="match status" value="2"/>
</dbReference>
<keyword evidence="3" id="KW-1185">Reference proteome</keyword>
<sequence>MSGRGRSALVLTVVHHPDDSRIRHRQIAALLDAGWRVTYAAPWRGYGLERPTDVAGMKAVDVPRASGRRRSAALRGARRVLRSLAPAHDVVLLHDPELLLATPGLDLPAVVWDVHEDTAAAVEVRPWIPGPLRRPAAVAVRGLERIAERRVQLLLADHHYAQRFRRTHPVVPNVVSVPTSPHAAAQPQDGIMRVIYLGSITLERGAAEMVEVARRLPPGARVEVIGPAHGAAEQLLRRATDDGVLDWLGFLPADRAVRRLDGALAGLCLLHDEANFRPSMATKVVEYLGRGIPAVVTPLPLQQDLVQRSGAGVVVPFRATTEVVDVLAGWVADPDQARVLGRRGHGYVAEHHDWERLKGDFVAALEEIADR</sequence>
<dbReference type="PANTHER" id="PTHR12526">
    <property type="entry name" value="GLYCOSYLTRANSFERASE"/>
    <property type="match status" value="1"/>
</dbReference>
<organism evidence="2 3">
    <name type="scientific">Ornithinimicrobium pratense</name>
    <dbReference type="NCBI Taxonomy" id="2593973"/>
    <lineage>
        <taxon>Bacteria</taxon>
        <taxon>Bacillati</taxon>
        <taxon>Actinomycetota</taxon>
        <taxon>Actinomycetes</taxon>
        <taxon>Micrococcales</taxon>
        <taxon>Ornithinimicrobiaceae</taxon>
        <taxon>Ornithinimicrobium</taxon>
    </lineage>
</organism>
<dbReference type="Proteomes" id="UP000326546">
    <property type="component" value="Chromosome"/>
</dbReference>
<dbReference type="GO" id="GO:0016740">
    <property type="term" value="F:transferase activity"/>
    <property type="evidence" value="ECO:0007669"/>
    <property type="project" value="UniProtKB-KW"/>
</dbReference>
<evidence type="ECO:0000313" key="3">
    <source>
        <dbReference type="Proteomes" id="UP000326546"/>
    </source>
</evidence>
<evidence type="ECO:0000259" key="1">
    <source>
        <dbReference type="Pfam" id="PF13524"/>
    </source>
</evidence>
<name>A0A5J6V846_9MICO</name>
<dbReference type="OrthoDB" id="9815351at2"/>
<feature type="domain" description="Spore protein YkvP/CgeB glycosyl transferase-like" evidence="1">
    <location>
        <begin position="208"/>
        <end position="356"/>
    </location>
</feature>
<dbReference type="InterPro" id="IPR055259">
    <property type="entry name" value="YkvP/CgeB_Glyco_trans-like"/>
</dbReference>
<dbReference type="Pfam" id="PF13524">
    <property type="entry name" value="Glyco_trans_1_2"/>
    <property type="match status" value="1"/>
</dbReference>
<dbReference type="AlphaFoldDB" id="A0A5J6V846"/>